<dbReference type="Gene3D" id="6.10.140.2220">
    <property type="match status" value="1"/>
</dbReference>
<reference evidence="6" key="1">
    <citation type="submission" date="2023-03" db="EMBL/GenBank/DDBJ databases">
        <title>Massive genome expansion in bonnet fungi (Mycena s.s.) driven by repeated elements and novel gene families across ecological guilds.</title>
        <authorList>
            <consortium name="Lawrence Berkeley National Laboratory"/>
            <person name="Harder C.B."/>
            <person name="Miyauchi S."/>
            <person name="Viragh M."/>
            <person name="Kuo A."/>
            <person name="Thoen E."/>
            <person name="Andreopoulos B."/>
            <person name="Lu D."/>
            <person name="Skrede I."/>
            <person name="Drula E."/>
            <person name="Henrissat B."/>
            <person name="Morin E."/>
            <person name="Kohler A."/>
            <person name="Barry K."/>
            <person name="LaButti K."/>
            <person name="Morin E."/>
            <person name="Salamov A."/>
            <person name="Lipzen A."/>
            <person name="Mereny Z."/>
            <person name="Hegedus B."/>
            <person name="Baldrian P."/>
            <person name="Stursova M."/>
            <person name="Weitz H."/>
            <person name="Taylor A."/>
            <person name="Grigoriev I.V."/>
            <person name="Nagy L.G."/>
            <person name="Martin F."/>
            <person name="Kauserud H."/>
        </authorList>
    </citation>
    <scope>NUCLEOTIDE SEQUENCE</scope>
    <source>
        <strain evidence="6">9284</strain>
    </source>
</reference>
<evidence type="ECO:0000259" key="5">
    <source>
        <dbReference type="PROSITE" id="PS50865"/>
    </source>
</evidence>
<keyword evidence="7" id="KW-1185">Reference proteome</keyword>
<organism evidence="6 7">
    <name type="scientific">Roridomyces roridus</name>
    <dbReference type="NCBI Taxonomy" id="1738132"/>
    <lineage>
        <taxon>Eukaryota</taxon>
        <taxon>Fungi</taxon>
        <taxon>Dikarya</taxon>
        <taxon>Basidiomycota</taxon>
        <taxon>Agaricomycotina</taxon>
        <taxon>Agaricomycetes</taxon>
        <taxon>Agaricomycetidae</taxon>
        <taxon>Agaricales</taxon>
        <taxon>Marasmiineae</taxon>
        <taxon>Mycenaceae</taxon>
        <taxon>Roridomyces</taxon>
    </lineage>
</organism>
<evidence type="ECO:0000313" key="7">
    <source>
        <dbReference type="Proteomes" id="UP001221142"/>
    </source>
</evidence>
<name>A0AAD7FFP9_9AGAR</name>
<keyword evidence="1" id="KW-0479">Metal-binding</keyword>
<feature type="domain" description="MYND-type" evidence="5">
    <location>
        <begin position="442"/>
        <end position="480"/>
    </location>
</feature>
<comment type="caution">
    <text evidence="6">The sequence shown here is derived from an EMBL/GenBank/DDBJ whole genome shotgun (WGS) entry which is preliminary data.</text>
</comment>
<sequence>MHECLRLDALQNLPSSIQRYAQAAASGSTEYLERVVAVMTRPENRSNLIFLLPVVYLLLDPARIPSSDPDHLAALTPAEKAASRDATLAFDALWLVETVPRDVALELWSRVWRWFHFLELYHQVHNDEASERLICSRVVSCADLLERDAEMGPVVRSTPGFYSIAARAWIAALHSTQVSSTDSLEFQYSIVRVTSVARFLNDWMLGTKETLEAFINHHDPSTLAMWALRHGEFALELIRDFPEEQIGFALLLLLPNLLKIIKKAVENLGIHEFPTRLLIALVDEGIIEFLARAATTLAADEALRTIGVDLDLDVGTFLEVLDGLFEDQRFDHVVRKTISGAFVCCVAVCAQQANLPGVYDDLKTLLSVHLASFTIYWGDRSRSGAYVVGALDLYEEMLPDFVPQVQEAWTRFVVLAKERSEFAEAFACSGIVNMKACDNTTCTRLGPKTEFKRCSGCETLYYCSIQCQTVDWHAGHRAACKTHDYQLSGRVPFTTPRQRAFTRAILHRDYTHLKLKIFVEAVTCTRASRDPHAGYFVLFDYSQGGPDIGVYSLAEPSDALDRLAGAGIQWDLTVARAARSGGRMTIHAVRAREGKSLRHWVVPLRSDSGVIHEGLVKMACAVDGEAQVQSINELVAWSNSEVVESH</sequence>
<dbReference type="EMBL" id="JARKIF010000016">
    <property type="protein sequence ID" value="KAJ7621298.1"/>
    <property type="molecule type" value="Genomic_DNA"/>
</dbReference>
<evidence type="ECO:0000256" key="3">
    <source>
        <dbReference type="ARBA" id="ARBA00022833"/>
    </source>
</evidence>
<dbReference type="Pfam" id="PF01753">
    <property type="entry name" value="zf-MYND"/>
    <property type="match status" value="1"/>
</dbReference>
<evidence type="ECO:0000256" key="2">
    <source>
        <dbReference type="ARBA" id="ARBA00022771"/>
    </source>
</evidence>
<evidence type="ECO:0000256" key="1">
    <source>
        <dbReference type="ARBA" id="ARBA00022723"/>
    </source>
</evidence>
<proteinExistence type="predicted"/>
<evidence type="ECO:0000313" key="6">
    <source>
        <dbReference type="EMBL" id="KAJ7621298.1"/>
    </source>
</evidence>
<dbReference type="GO" id="GO:0008270">
    <property type="term" value="F:zinc ion binding"/>
    <property type="evidence" value="ECO:0007669"/>
    <property type="project" value="UniProtKB-KW"/>
</dbReference>
<dbReference type="AlphaFoldDB" id="A0AAD7FFP9"/>
<dbReference type="SUPFAM" id="SSF144232">
    <property type="entry name" value="HIT/MYND zinc finger-like"/>
    <property type="match status" value="1"/>
</dbReference>
<keyword evidence="2 4" id="KW-0863">Zinc-finger</keyword>
<keyword evidence="3" id="KW-0862">Zinc</keyword>
<dbReference type="Proteomes" id="UP001221142">
    <property type="component" value="Unassembled WGS sequence"/>
</dbReference>
<protein>
    <recommendedName>
        <fullName evidence="5">MYND-type domain-containing protein</fullName>
    </recommendedName>
</protein>
<evidence type="ECO:0000256" key="4">
    <source>
        <dbReference type="PROSITE-ProRule" id="PRU00134"/>
    </source>
</evidence>
<accession>A0AAD7FFP9</accession>
<dbReference type="InterPro" id="IPR002893">
    <property type="entry name" value="Znf_MYND"/>
</dbReference>
<gene>
    <name evidence="6" type="ORF">FB45DRAFT_1092934</name>
</gene>
<dbReference type="PROSITE" id="PS50865">
    <property type="entry name" value="ZF_MYND_2"/>
    <property type="match status" value="1"/>
</dbReference>